<gene>
    <name evidence="1" type="ORF">DERF_014334</name>
</gene>
<evidence type="ECO:0000313" key="1">
    <source>
        <dbReference type="EMBL" id="KAH9493595.1"/>
    </source>
</evidence>
<dbReference type="Proteomes" id="UP000790347">
    <property type="component" value="Unassembled WGS sequence"/>
</dbReference>
<name>A0A922HNV9_DERFA</name>
<organism evidence="1 2">
    <name type="scientific">Dermatophagoides farinae</name>
    <name type="common">American house dust mite</name>
    <dbReference type="NCBI Taxonomy" id="6954"/>
    <lineage>
        <taxon>Eukaryota</taxon>
        <taxon>Metazoa</taxon>
        <taxon>Ecdysozoa</taxon>
        <taxon>Arthropoda</taxon>
        <taxon>Chelicerata</taxon>
        <taxon>Arachnida</taxon>
        <taxon>Acari</taxon>
        <taxon>Acariformes</taxon>
        <taxon>Sarcoptiformes</taxon>
        <taxon>Astigmata</taxon>
        <taxon>Psoroptidia</taxon>
        <taxon>Analgoidea</taxon>
        <taxon>Pyroglyphidae</taxon>
        <taxon>Dermatophagoidinae</taxon>
        <taxon>Dermatophagoides</taxon>
    </lineage>
</organism>
<dbReference type="EMBL" id="ASGP02000008">
    <property type="protein sequence ID" value="KAH9493595.1"/>
    <property type="molecule type" value="Genomic_DNA"/>
</dbReference>
<reference evidence="1" key="1">
    <citation type="submission" date="2013-05" db="EMBL/GenBank/DDBJ databases">
        <authorList>
            <person name="Yim A.K.Y."/>
            <person name="Chan T.F."/>
            <person name="Ji K.M."/>
            <person name="Liu X.Y."/>
            <person name="Zhou J.W."/>
            <person name="Li R.Q."/>
            <person name="Yang K.Y."/>
            <person name="Li J."/>
            <person name="Li M."/>
            <person name="Law P.T.W."/>
            <person name="Wu Y.L."/>
            <person name="Cai Z.L."/>
            <person name="Qin H."/>
            <person name="Bao Y."/>
            <person name="Leung R.K.K."/>
            <person name="Ng P.K.S."/>
            <person name="Zou J."/>
            <person name="Zhong X.J."/>
            <person name="Ran P.X."/>
            <person name="Zhong N.S."/>
            <person name="Liu Z.G."/>
            <person name="Tsui S.K.W."/>
        </authorList>
    </citation>
    <scope>NUCLEOTIDE SEQUENCE</scope>
    <source>
        <strain evidence="1">Derf</strain>
        <tissue evidence="1">Whole organism</tissue>
    </source>
</reference>
<accession>A0A922HNV9</accession>
<proteinExistence type="predicted"/>
<evidence type="ECO:0000313" key="2">
    <source>
        <dbReference type="Proteomes" id="UP000790347"/>
    </source>
</evidence>
<comment type="caution">
    <text evidence="1">The sequence shown here is derived from an EMBL/GenBank/DDBJ whole genome shotgun (WGS) entry which is preliminary data.</text>
</comment>
<sequence length="74" mass="8822">MENLNFQNKANKSISIKKNHMSIILENSLRHLVQSSSSRLSLHFHWKTRKKKNENGRYRSLGKELSFILDHHHQ</sequence>
<keyword evidence="2" id="KW-1185">Reference proteome</keyword>
<reference evidence="1" key="2">
    <citation type="journal article" date="2022" name="Res Sq">
        <title>Comparative Genomics Reveals Insights into the Divergent Evolution of Astigmatic Mites and Household Pest Adaptations.</title>
        <authorList>
            <person name="Xiong Q."/>
            <person name="Wan A.T.-Y."/>
            <person name="Liu X.-Y."/>
            <person name="Fung C.S.-H."/>
            <person name="Xiao X."/>
            <person name="Malainual N."/>
            <person name="Hou J."/>
            <person name="Wang L."/>
            <person name="Wang M."/>
            <person name="Yang K."/>
            <person name="Cui Y."/>
            <person name="Leung E."/>
            <person name="Nong W."/>
            <person name="Shin S.-K."/>
            <person name="Au S."/>
            <person name="Jeong K.Y."/>
            <person name="Chew F.T."/>
            <person name="Hui J."/>
            <person name="Leung T.F."/>
            <person name="Tungtrongchitr A."/>
            <person name="Zhong N."/>
            <person name="Liu Z."/>
            <person name="Tsui S."/>
        </authorList>
    </citation>
    <scope>NUCLEOTIDE SEQUENCE</scope>
    <source>
        <strain evidence="1">Derf</strain>
        <tissue evidence="1">Whole organism</tissue>
    </source>
</reference>
<dbReference type="AlphaFoldDB" id="A0A922HNV9"/>
<protein>
    <submittedName>
        <fullName evidence="1">Uncharacterized protein</fullName>
    </submittedName>
</protein>